<reference evidence="2 3" key="1">
    <citation type="journal article" date="2016" name="Nat. Commun.">
        <title>Thousands of microbial genomes shed light on interconnected biogeochemical processes in an aquifer system.</title>
        <authorList>
            <person name="Anantharaman K."/>
            <person name="Brown C.T."/>
            <person name="Hug L.A."/>
            <person name="Sharon I."/>
            <person name="Castelle C.J."/>
            <person name="Probst A.J."/>
            <person name="Thomas B.C."/>
            <person name="Singh A."/>
            <person name="Wilkins M.J."/>
            <person name="Karaoz U."/>
            <person name="Brodie E.L."/>
            <person name="Williams K.H."/>
            <person name="Hubbard S.S."/>
            <person name="Banfield J.F."/>
        </authorList>
    </citation>
    <scope>NUCLEOTIDE SEQUENCE [LARGE SCALE GENOMIC DNA]</scope>
</reference>
<proteinExistence type="predicted"/>
<feature type="domain" description="Reverse transcriptase" evidence="1">
    <location>
        <begin position="1"/>
        <end position="277"/>
    </location>
</feature>
<accession>A0A1F4Y1C7</accession>
<dbReference type="PROSITE" id="PS50878">
    <property type="entry name" value="RT_POL"/>
    <property type="match status" value="1"/>
</dbReference>
<dbReference type="CDD" id="cd01651">
    <property type="entry name" value="RT_G2_intron"/>
    <property type="match status" value="1"/>
</dbReference>
<dbReference type="SUPFAM" id="SSF56672">
    <property type="entry name" value="DNA/RNA polymerases"/>
    <property type="match status" value="1"/>
</dbReference>
<protein>
    <recommendedName>
        <fullName evidence="1">Reverse transcriptase domain-containing protein</fullName>
    </recommendedName>
</protein>
<evidence type="ECO:0000313" key="2">
    <source>
        <dbReference type="EMBL" id="OGC87674.1"/>
    </source>
</evidence>
<gene>
    <name evidence="2" type="ORF">A2949_02125</name>
</gene>
<name>A0A1F4Y1C7_9BACT</name>
<evidence type="ECO:0000259" key="1">
    <source>
        <dbReference type="PROSITE" id="PS50878"/>
    </source>
</evidence>
<organism evidence="2 3">
    <name type="scientific">Candidatus Adlerbacteria bacterium RIFCSPLOWO2_01_FULL_54_21b</name>
    <dbReference type="NCBI Taxonomy" id="1797245"/>
    <lineage>
        <taxon>Bacteria</taxon>
        <taxon>Candidatus Adleribacteriota</taxon>
    </lineage>
</organism>
<comment type="caution">
    <text evidence="2">The sequence shown here is derived from an EMBL/GenBank/DDBJ whole genome shotgun (WGS) entry which is preliminary data.</text>
</comment>
<dbReference type="PANTHER" id="PTHR34047:SF8">
    <property type="entry name" value="PROTEIN YKFC"/>
    <property type="match status" value="1"/>
</dbReference>
<sequence>MLEAWKEFLRGKKKKQDVQEFQADLIHNILLLHRDLVGLTYCHDGYHHFKISDPKPRDIHKASVRDRLLHHALYQQLYPFFDRTFVADSYSCRIGKGTHKAMNQFRHFAYQVSKNHTRTAWVLKCDIRKFFASIDHQILFAILERSIPEQNIFNLLREVVSSFCSCCRIKNNIYHYSPVGEYKCMRKGLPLGNLTSQLLVNVYMNEFDQYVKHKLKVEYYARYADDFVLLSHNKQELEQALRKSLVFLQGRLKLELHPDKVFIKTFASGVDFLGWVHFADHRVLRTSSKQRMLRRTHGLEEESSIVQSYLGLLSHGNAEKLHQKVRSDYKL</sequence>
<evidence type="ECO:0000313" key="3">
    <source>
        <dbReference type="Proteomes" id="UP000178585"/>
    </source>
</evidence>
<dbReference type="Pfam" id="PF00078">
    <property type="entry name" value="RVT_1"/>
    <property type="match status" value="1"/>
</dbReference>
<dbReference type="PANTHER" id="PTHR34047">
    <property type="entry name" value="NUCLEAR INTRON MATURASE 1, MITOCHONDRIAL-RELATED"/>
    <property type="match status" value="1"/>
</dbReference>
<dbReference type="InterPro" id="IPR043502">
    <property type="entry name" value="DNA/RNA_pol_sf"/>
</dbReference>
<dbReference type="EMBL" id="MEWZ01000002">
    <property type="protein sequence ID" value="OGC87674.1"/>
    <property type="molecule type" value="Genomic_DNA"/>
</dbReference>
<dbReference type="Proteomes" id="UP000178585">
    <property type="component" value="Unassembled WGS sequence"/>
</dbReference>
<dbReference type="Gene3D" id="3.30.70.270">
    <property type="match status" value="1"/>
</dbReference>
<dbReference type="InterPro" id="IPR000477">
    <property type="entry name" value="RT_dom"/>
</dbReference>
<dbReference type="AlphaFoldDB" id="A0A1F4Y1C7"/>
<dbReference type="InterPro" id="IPR051083">
    <property type="entry name" value="GrpII_Intron_Splice-Mob/Def"/>
</dbReference>
<dbReference type="InterPro" id="IPR043128">
    <property type="entry name" value="Rev_trsase/Diguanyl_cyclase"/>
</dbReference>